<dbReference type="AlphaFoldDB" id="A0A5N0T7Y2"/>
<name>A0A5N0T7Y2_9MICO</name>
<feature type="domain" description="AB hydrolase-1" evidence="1">
    <location>
        <begin position="41"/>
        <end position="244"/>
    </location>
</feature>
<dbReference type="InterPro" id="IPR050228">
    <property type="entry name" value="Carboxylesterase_BioH"/>
</dbReference>
<keyword evidence="3" id="KW-1185">Reference proteome</keyword>
<evidence type="ECO:0000313" key="3">
    <source>
        <dbReference type="Proteomes" id="UP000326838"/>
    </source>
</evidence>
<dbReference type="RefSeq" id="WP_150894825.1">
    <property type="nucleotide sequence ID" value="NZ_VYUY01000019.1"/>
</dbReference>
<dbReference type="InterPro" id="IPR000073">
    <property type="entry name" value="AB_hydrolase_1"/>
</dbReference>
<dbReference type="PANTHER" id="PTHR43194">
    <property type="entry name" value="HYDROLASE ALPHA/BETA FOLD FAMILY"/>
    <property type="match status" value="1"/>
</dbReference>
<reference evidence="3" key="1">
    <citation type="submission" date="2019-09" db="EMBL/GenBank/DDBJ databases">
        <title>Mumia zhuanghuii sp. nov. isolated from the intestinal contents of plateau pika (Ochotona curzoniae) in the Qinghai-Tibet plateau of China.</title>
        <authorList>
            <person name="Tian Z."/>
        </authorList>
    </citation>
    <scope>NUCLEOTIDE SEQUENCE [LARGE SCALE GENOMIC DNA]</scope>
    <source>
        <strain evidence="3">L-033</strain>
    </source>
</reference>
<evidence type="ECO:0000313" key="2">
    <source>
        <dbReference type="EMBL" id="KAA9130604.1"/>
    </source>
</evidence>
<dbReference type="EMBL" id="VYUY01000019">
    <property type="protein sequence ID" value="KAA9130604.1"/>
    <property type="molecule type" value="Genomic_DNA"/>
</dbReference>
<sequence>MTKLEIFEPDRRAIPYLDQGEGFTVVLLPAEGLNIASLGMLASVLVEEGFRVVRIGNRRPSGDEAPVTMHDLAQDVVEVMDRIGLPAESWVGGHGFGGAVARTVAHDHAGRVSGVLLLGVAAPGPMGEDAAQALRTAFSDADDADGLEAMRVLAGDADDLELAWRLFSGTRDRAVMPMQRAALAATPEEAWAPLPADFPVLIIQGSDDRVMPPVNGDALQDLAPERVSSSRIEGHGHLFVMTDPVETAGAIEDYLGWD</sequence>
<dbReference type="PANTHER" id="PTHR43194:SF2">
    <property type="entry name" value="PEROXISOMAL MEMBRANE PROTEIN LPX1"/>
    <property type="match status" value="1"/>
</dbReference>
<dbReference type="InterPro" id="IPR029058">
    <property type="entry name" value="AB_hydrolase_fold"/>
</dbReference>
<protein>
    <submittedName>
        <fullName evidence="2">Alpha/beta hydrolase</fullName>
    </submittedName>
</protein>
<gene>
    <name evidence="2" type="ORF">F6B40_13220</name>
</gene>
<proteinExistence type="predicted"/>
<accession>A0A5N0T7Y2</accession>
<dbReference type="GO" id="GO:0016787">
    <property type="term" value="F:hydrolase activity"/>
    <property type="evidence" value="ECO:0007669"/>
    <property type="project" value="UniProtKB-KW"/>
</dbReference>
<comment type="caution">
    <text evidence="2">The sequence shown here is derived from an EMBL/GenBank/DDBJ whole genome shotgun (WGS) entry which is preliminary data.</text>
</comment>
<evidence type="ECO:0000259" key="1">
    <source>
        <dbReference type="Pfam" id="PF00561"/>
    </source>
</evidence>
<dbReference type="Pfam" id="PF00561">
    <property type="entry name" value="Abhydrolase_1"/>
    <property type="match status" value="1"/>
</dbReference>
<dbReference type="SUPFAM" id="SSF53474">
    <property type="entry name" value="alpha/beta-Hydrolases"/>
    <property type="match status" value="1"/>
</dbReference>
<dbReference type="Proteomes" id="UP000326838">
    <property type="component" value="Unassembled WGS sequence"/>
</dbReference>
<keyword evidence="2" id="KW-0378">Hydrolase</keyword>
<organism evidence="2 3">
    <name type="scientific">Microbacterium caowuchunii</name>
    <dbReference type="NCBI Taxonomy" id="2614638"/>
    <lineage>
        <taxon>Bacteria</taxon>
        <taxon>Bacillati</taxon>
        <taxon>Actinomycetota</taxon>
        <taxon>Actinomycetes</taxon>
        <taxon>Micrococcales</taxon>
        <taxon>Microbacteriaceae</taxon>
        <taxon>Microbacterium</taxon>
    </lineage>
</organism>
<dbReference type="Gene3D" id="3.40.50.1820">
    <property type="entry name" value="alpha/beta hydrolase"/>
    <property type="match status" value="1"/>
</dbReference>